<gene>
    <name evidence="3" type="primary">Dper\GL17427</name>
    <name evidence="3" type="ORF">Dper_GL17427</name>
</gene>
<feature type="compositionally biased region" description="Pro residues" evidence="1">
    <location>
        <begin position="65"/>
        <end position="82"/>
    </location>
</feature>
<dbReference type="STRING" id="7234.B4GGX8"/>
<reference evidence="3 4" key="1">
    <citation type="journal article" date="2007" name="Nature">
        <title>Evolution of genes and genomes on the Drosophila phylogeny.</title>
        <authorList>
            <consortium name="Drosophila 12 Genomes Consortium"/>
            <person name="Clark A.G."/>
            <person name="Eisen M.B."/>
            <person name="Smith D.R."/>
            <person name="Bergman C.M."/>
            <person name="Oliver B."/>
            <person name="Markow T.A."/>
            <person name="Kaufman T.C."/>
            <person name="Kellis M."/>
            <person name="Gelbart W."/>
            <person name="Iyer V.N."/>
            <person name="Pollard D.A."/>
            <person name="Sackton T.B."/>
            <person name="Larracuente A.M."/>
            <person name="Singh N.D."/>
            <person name="Abad J.P."/>
            <person name="Abt D.N."/>
            <person name="Adryan B."/>
            <person name="Aguade M."/>
            <person name="Akashi H."/>
            <person name="Anderson W.W."/>
            <person name="Aquadro C.F."/>
            <person name="Ardell D.H."/>
            <person name="Arguello R."/>
            <person name="Artieri C.G."/>
            <person name="Barbash D.A."/>
            <person name="Barker D."/>
            <person name="Barsanti P."/>
            <person name="Batterham P."/>
            <person name="Batzoglou S."/>
            <person name="Begun D."/>
            <person name="Bhutkar A."/>
            <person name="Blanco E."/>
            <person name="Bosak S.A."/>
            <person name="Bradley R.K."/>
            <person name="Brand A.D."/>
            <person name="Brent M.R."/>
            <person name="Brooks A.N."/>
            <person name="Brown R.H."/>
            <person name="Butlin R.K."/>
            <person name="Caggese C."/>
            <person name="Calvi B.R."/>
            <person name="Bernardo de Carvalho A."/>
            <person name="Caspi A."/>
            <person name="Castrezana S."/>
            <person name="Celniker S.E."/>
            <person name="Chang J.L."/>
            <person name="Chapple C."/>
            <person name="Chatterji S."/>
            <person name="Chinwalla A."/>
            <person name="Civetta A."/>
            <person name="Clifton S.W."/>
            <person name="Comeron J.M."/>
            <person name="Costello J.C."/>
            <person name="Coyne J.A."/>
            <person name="Daub J."/>
            <person name="David R.G."/>
            <person name="Delcher A.L."/>
            <person name="Delehaunty K."/>
            <person name="Do C.B."/>
            <person name="Ebling H."/>
            <person name="Edwards K."/>
            <person name="Eickbush T."/>
            <person name="Evans J.D."/>
            <person name="Filipski A."/>
            <person name="Findeiss S."/>
            <person name="Freyhult E."/>
            <person name="Fulton L."/>
            <person name="Fulton R."/>
            <person name="Garcia A.C."/>
            <person name="Gardiner A."/>
            <person name="Garfield D.A."/>
            <person name="Garvin B.E."/>
            <person name="Gibson G."/>
            <person name="Gilbert D."/>
            <person name="Gnerre S."/>
            <person name="Godfrey J."/>
            <person name="Good R."/>
            <person name="Gotea V."/>
            <person name="Gravely B."/>
            <person name="Greenberg A.J."/>
            <person name="Griffiths-Jones S."/>
            <person name="Gross S."/>
            <person name="Guigo R."/>
            <person name="Gustafson E.A."/>
            <person name="Haerty W."/>
            <person name="Hahn M.W."/>
            <person name="Halligan D.L."/>
            <person name="Halpern A.L."/>
            <person name="Halter G.M."/>
            <person name="Han M.V."/>
            <person name="Heger A."/>
            <person name="Hillier L."/>
            <person name="Hinrichs A.S."/>
            <person name="Holmes I."/>
            <person name="Hoskins R.A."/>
            <person name="Hubisz M.J."/>
            <person name="Hultmark D."/>
            <person name="Huntley M.A."/>
            <person name="Jaffe D.B."/>
            <person name="Jagadeeshan S."/>
            <person name="Jeck W.R."/>
            <person name="Johnson J."/>
            <person name="Jones C.D."/>
            <person name="Jordan W.C."/>
            <person name="Karpen G.H."/>
            <person name="Kataoka E."/>
            <person name="Keightley P.D."/>
            <person name="Kheradpour P."/>
            <person name="Kirkness E.F."/>
            <person name="Koerich L.B."/>
            <person name="Kristiansen K."/>
            <person name="Kudrna D."/>
            <person name="Kulathinal R.J."/>
            <person name="Kumar S."/>
            <person name="Kwok R."/>
            <person name="Lander E."/>
            <person name="Langley C.H."/>
            <person name="Lapoint R."/>
            <person name="Lazzaro B.P."/>
            <person name="Lee S.J."/>
            <person name="Levesque L."/>
            <person name="Li R."/>
            <person name="Lin C.F."/>
            <person name="Lin M.F."/>
            <person name="Lindblad-Toh K."/>
            <person name="Llopart A."/>
            <person name="Long M."/>
            <person name="Low L."/>
            <person name="Lozovsky E."/>
            <person name="Lu J."/>
            <person name="Luo M."/>
            <person name="Machado C.A."/>
            <person name="Makalowski W."/>
            <person name="Marzo M."/>
            <person name="Matsuda M."/>
            <person name="Matzkin L."/>
            <person name="McAllister B."/>
            <person name="McBride C.S."/>
            <person name="McKernan B."/>
            <person name="McKernan K."/>
            <person name="Mendez-Lago M."/>
            <person name="Minx P."/>
            <person name="Mollenhauer M.U."/>
            <person name="Montooth K."/>
            <person name="Mount S.M."/>
            <person name="Mu X."/>
            <person name="Myers E."/>
            <person name="Negre B."/>
            <person name="Newfeld S."/>
            <person name="Nielsen R."/>
            <person name="Noor M.A."/>
            <person name="O'Grady P."/>
            <person name="Pachter L."/>
            <person name="Papaceit M."/>
            <person name="Parisi M.J."/>
            <person name="Parisi M."/>
            <person name="Parts L."/>
            <person name="Pedersen J.S."/>
            <person name="Pesole G."/>
            <person name="Phillippy A.M."/>
            <person name="Ponting C.P."/>
            <person name="Pop M."/>
            <person name="Porcelli D."/>
            <person name="Powell J.R."/>
            <person name="Prohaska S."/>
            <person name="Pruitt K."/>
            <person name="Puig M."/>
            <person name="Quesneville H."/>
            <person name="Ram K.R."/>
            <person name="Rand D."/>
            <person name="Rasmussen M.D."/>
            <person name="Reed L.K."/>
            <person name="Reenan R."/>
            <person name="Reily A."/>
            <person name="Remington K.A."/>
            <person name="Rieger T.T."/>
            <person name="Ritchie M.G."/>
            <person name="Robin C."/>
            <person name="Rogers Y.H."/>
            <person name="Rohde C."/>
            <person name="Rozas J."/>
            <person name="Rubenfield M.J."/>
            <person name="Ruiz A."/>
            <person name="Russo S."/>
            <person name="Salzberg S.L."/>
            <person name="Sanchez-Gracia A."/>
            <person name="Saranga D.J."/>
            <person name="Sato H."/>
            <person name="Schaeffer S.W."/>
            <person name="Schatz M.C."/>
            <person name="Schlenke T."/>
            <person name="Schwartz R."/>
            <person name="Segarra C."/>
            <person name="Singh R.S."/>
            <person name="Sirot L."/>
            <person name="Sirota M."/>
            <person name="Sisneros N.B."/>
            <person name="Smith C.D."/>
            <person name="Smith T.F."/>
            <person name="Spieth J."/>
            <person name="Stage D.E."/>
            <person name="Stark A."/>
            <person name="Stephan W."/>
            <person name="Strausberg R.L."/>
            <person name="Strempel S."/>
            <person name="Sturgill D."/>
            <person name="Sutton G."/>
            <person name="Sutton G.G."/>
            <person name="Tao W."/>
            <person name="Teichmann S."/>
            <person name="Tobari Y.N."/>
            <person name="Tomimura Y."/>
            <person name="Tsolas J.M."/>
            <person name="Valente V.L."/>
            <person name="Venter E."/>
            <person name="Venter J.C."/>
            <person name="Vicario S."/>
            <person name="Vieira F.G."/>
            <person name="Vilella A.J."/>
            <person name="Villasante A."/>
            <person name="Walenz B."/>
            <person name="Wang J."/>
            <person name="Wasserman M."/>
            <person name="Watts T."/>
            <person name="Wilson D."/>
            <person name="Wilson R.K."/>
            <person name="Wing R.A."/>
            <person name="Wolfner M.F."/>
            <person name="Wong A."/>
            <person name="Wong G.K."/>
            <person name="Wu C.I."/>
            <person name="Wu G."/>
            <person name="Yamamoto D."/>
            <person name="Yang H.P."/>
            <person name="Yang S.P."/>
            <person name="Yorke J.A."/>
            <person name="Yoshida K."/>
            <person name="Zdobnov E."/>
            <person name="Zhang P."/>
            <person name="Zhang Y."/>
            <person name="Zimin A.V."/>
            <person name="Baldwin J."/>
            <person name="Abdouelleil A."/>
            <person name="Abdulkadir J."/>
            <person name="Abebe A."/>
            <person name="Abera B."/>
            <person name="Abreu J."/>
            <person name="Acer S.C."/>
            <person name="Aftuck L."/>
            <person name="Alexander A."/>
            <person name="An P."/>
            <person name="Anderson E."/>
            <person name="Anderson S."/>
            <person name="Arachi H."/>
            <person name="Azer M."/>
            <person name="Bachantsang P."/>
            <person name="Barry A."/>
            <person name="Bayul T."/>
            <person name="Berlin A."/>
            <person name="Bessette D."/>
            <person name="Bloom T."/>
            <person name="Blye J."/>
            <person name="Boguslavskiy L."/>
            <person name="Bonnet C."/>
            <person name="Boukhgalter B."/>
            <person name="Bourzgui I."/>
            <person name="Brown A."/>
            <person name="Cahill P."/>
            <person name="Channer S."/>
            <person name="Cheshatsang Y."/>
            <person name="Chuda L."/>
            <person name="Citroen M."/>
            <person name="Collymore A."/>
            <person name="Cooke P."/>
            <person name="Costello M."/>
            <person name="D'Aco K."/>
            <person name="Daza R."/>
            <person name="De Haan G."/>
            <person name="DeGray S."/>
            <person name="DeMaso C."/>
            <person name="Dhargay N."/>
            <person name="Dooley K."/>
            <person name="Dooley E."/>
            <person name="Doricent M."/>
            <person name="Dorje P."/>
            <person name="Dorjee K."/>
            <person name="Dupes A."/>
            <person name="Elong R."/>
            <person name="Falk J."/>
            <person name="Farina A."/>
            <person name="Faro S."/>
            <person name="Ferguson D."/>
            <person name="Fisher S."/>
            <person name="Foley C.D."/>
            <person name="Franke A."/>
            <person name="Friedrich D."/>
            <person name="Gadbois L."/>
            <person name="Gearin G."/>
            <person name="Gearin C.R."/>
            <person name="Giannoukos G."/>
            <person name="Goode T."/>
            <person name="Graham J."/>
            <person name="Grandbois E."/>
            <person name="Grewal S."/>
            <person name="Gyaltsen K."/>
            <person name="Hafez N."/>
            <person name="Hagos B."/>
            <person name="Hall J."/>
            <person name="Henson C."/>
            <person name="Hollinger A."/>
            <person name="Honan T."/>
            <person name="Huard M.D."/>
            <person name="Hughes L."/>
            <person name="Hurhula B."/>
            <person name="Husby M.E."/>
            <person name="Kamat A."/>
            <person name="Kanga B."/>
            <person name="Kashin S."/>
            <person name="Khazanovich D."/>
            <person name="Kisner P."/>
            <person name="Lance K."/>
            <person name="Lara M."/>
            <person name="Lee W."/>
            <person name="Lennon N."/>
            <person name="Letendre F."/>
            <person name="LeVine R."/>
            <person name="Lipovsky A."/>
            <person name="Liu X."/>
            <person name="Liu J."/>
            <person name="Liu S."/>
            <person name="Lokyitsang T."/>
            <person name="Lokyitsang Y."/>
            <person name="Lubonja R."/>
            <person name="Lui A."/>
            <person name="MacDonald P."/>
            <person name="Magnisalis V."/>
            <person name="Maru K."/>
            <person name="Matthews C."/>
            <person name="McCusker W."/>
            <person name="McDonough S."/>
            <person name="Mehta T."/>
            <person name="Meldrim J."/>
            <person name="Meneus L."/>
            <person name="Mihai O."/>
            <person name="Mihalev A."/>
            <person name="Mihova T."/>
            <person name="Mittelman R."/>
            <person name="Mlenga V."/>
            <person name="Montmayeur A."/>
            <person name="Mulrain L."/>
            <person name="Navidi A."/>
            <person name="Naylor J."/>
            <person name="Negash T."/>
            <person name="Nguyen T."/>
            <person name="Nguyen N."/>
            <person name="Nicol R."/>
            <person name="Norbu C."/>
            <person name="Norbu N."/>
            <person name="Novod N."/>
            <person name="O'Neill B."/>
            <person name="Osman S."/>
            <person name="Markiewicz E."/>
            <person name="Oyono O.L."/>
            <person name="Patti C."/>
            <person name="Phunkhang P."/>
            <person name="Pierre F."/>
            <person name="Priest M."/>
            <person name="Raghuraman S."/>
            <person name="Rege F."/>
            <person name="Reyes R."/>
            <person name="Rise C."/>
            <person name="Rogov P."/>
            <person name="Ross K."/>
            <person name="Ryan E."/>
            <person name="Settipalli S."/>
            <person name="Shea T."/>
            <person name="Sherpa N."/>
            <person name="Shi L."/>
            <person name="Shih D."/>
            <person name="Sparrow T."/>
            <person name="Spaulding J."/>
            <person name="Stalker J."/>
            <person name="Stange-Thomann N."/>
            <person name="Stavropoulos S."/>
            <person name="Stone C."/>
            <person name="Strader C."/>
            <person name="Tesfaye S."/>
            <person name="Thomson T."/>
            <person name="Thoulutsang Y."/>
            <person name="Thoulutsang D."/>
            <person name="Topham K."/>
            <person name="Topping I."/>
            <person name="Tsamla T."/>
            <person name="Vassiliev H."/>
            <person name="Vo A."/>
            <person name="Wangchuk T."/>
            <person name="Wangdi T."/>
            <person name="Weiand M."/>
            <person name="Wilkinson J."/>
            <person name="Wilson A."/>
            <person name="Yadav S."/>
            <person name="Young G."/>
            <person name="Yu Q."/>
            <person name="Zembek L."/>
            <person name="Zhong D."/>
            <person name="Zimmer A."/>
            <person name="Zwirko Z."/>
            <person name="Jaffe D.B."/>
            <person name="Alvarez P."/>
            <person name="Brockman W."/>
            <person name="Butler J."/>
            <person name="Chin C."/>
            <person name="Gnerre S."/>
            <person name="Grabherr M."/>
            <person name="Kleber M."/>
            <person name="Mauceli E."/>
            <person name="MacCallum I."/>
        </authorList>
    </citation>
    <scope>NUCLEOTIDE SEQUENCE [LARGE SCALE GENOMIC DNA]</scope>
    <source>
        <strain evidence="4">MSH-3 / Tucson 14011-0111.49</strain>
    </source>
</reference>
<keyword evidence="4" id="KW-1185">Reference proteome</keyword>
<accession>B4GGX8</accession>
<dbReference type="Proteomes" id="UP000008744">
    <property type="component" value="Unassembled WGS sequence"/>
</dbReference>
<organism evidence="4">
    <name type="scientific">Drosophila persimilis</name>
    <name type="common">Fruit fly</name>
    <dbReference type="NCBI Taxonomy" id="7234"/>
    <lineage>
        <taxon>Eukaryota</taxon>
        <taxon>Metazoa</taxon>
        <taxon>Ecdysozoa</taxon>
        <taxon>Arthropoda</taxon>
        <taxon>Hexapoda</taxon>
        <taxon>Insecta</taxon>
        <taxon>Pterygota</taxon>
        <taxon>Neoptera</taxon>
        <taxon>Endopterygota</taxon>
        <taxon>Diptera</taxon>
        <taxon>Brachycera</taxon>
        <taxon>Muscomorpha</taxon>
        <taxon>Ephydroidea</taxon>
        <taxon>Drosophilidae</taxon>
        <taxon>Drosophila</taxon>
        <taxon>Sophophora</taxon>
    </lineage>
</organism>
<evidence type="ECO:0000256" key="1">
    <source>
        <dbReference type="SAM" id="MobiDB-lite"/>
    </source>
</evidence>
<dbReference type="HOGENOM" id="CLU_1009260_0_0_1"/>
<dbReference type="OrthoDB" id="7873204at2759"/>
<feature type="region of interest" description="Disordered" evidence="1">
    <location>
        <begin position="48"/>
        <end position="82"/>
    </location>
</feature>
<keyword evidence="2" id="KW-0732">Signal</keyword>
<sequence>MLLLGNTFIWLVFAGSDWFALVSNGHEVQVRIPVWNVGNIISRFSGYVNGDDNNQKKKENNKPTPQHPPPPQHPAPPPLYPYPPYPWSTLPTTIPTIPTVNPTEPDVITTLSPEEPSLCDLYPHLPLCQEVKSVDLGDDANRIPTVLSENTEFGSEQQQLTITSEAHSVSSLCFHYPRLCMKPEEAQFVRLTNRNGKPVLLIYPAESEYPLALAKSKTIGAMSGPTRRPSWQRFP</sequence>
<evidence type="ECO:0000313" key="4">
    <source>
        <dbReference type="Proteomes" id="UP000008744"/>
    </source>
</evidence>
<dbReference type="AlphaFoldDB" id="B4GGX8"/>
<protein>
    <submittedName>
        <fullName evidence="3">GL17427</fullName>
    </submittedName>
</protein>
<name>B4GGX8_DROPE</name>
<evidence type="ECO:0000256" key="2">
    <source>
        <dbReference type="SAM" id="SignalP"/>
    </source>
</evidence>
<feature type="signal peptide" evidence="2">
    <location>
        <begin position="1"/>
        <end position="25"/>
    </location>
</feature>
<dbReference type="EMBL" id="CH479183">
    <property type="protein sequence ID" value="EDW35748.1"/>
    <property type="molecule type" value="Genomic_DNA"/>
</dbReference>
<evidence type="ECO:0000313" key="3">
    <source>
        <dbReference type="EMBL" id="EDW35748.1"/>
    </source>
</evidence>
<dbReference type="OMA" id="AHFMELT"/>
<proteinExistence type="predicted"/>
<dbReference type="PhylomeDB" id="B4GGX8"/>
<feature type="chain" id="PRO_5002803696" evidence="2">
    <location>
        <begin position="26"/>
        <end position="235"/>
    </location>
</feature>